<dbReference type="EMBL" id="CAJHJT010000001">
    <property type="protein sequence ID" value="CAD6992375.1"/>
    <property type="molecule type" value="Genomic_DNA"/>
</dbReference>
<comment type="caution">
    <text evidence="1">The sequence shown here is derived from an EMBL/GenBank/DDBJ whole genome shotgun (WGS) entry which is preliminary data.</text>
</comment>
<gene>
    <name evidence="1" type="ORF">CCAP1982_LOCUS1239</name>
</gene>
<evidence type="ECO:0000313" key="1">
    <source>
        <dbReference type="EMBL" id="CAD6992375.1"/>
    </source>
</evidence>
<dbReference type="Proteomes" id="UP000606786">
    <property type="component" value="Unassembled WGS sequence"/>
</dbReference>
<proteinExistence type="predicted"/>
<reference evidence="1" key="1">
    <citation type="submission" date="2020-11" db="EMBL/GenBank/DDBJ databases">
        <authorList>
            <person name="Whitehead M."/>
        </authorList>
    </citation>
    <scope>NUCLEOTIDE SEQUENCE</scope>
    <source>
        <strain evidence="1">EGII</strain>
    </source>
</reference>
<keyword evidence="2" id="KW-1185">Reference proteome</keyword>
<sequence length="101" mass="11796">MECKKNVIFHSELQLAATTTKHNTNNSKHMPHNGKLVATNTHLRAMAVANMSHATQQQERFKKILVQLVYAKVYVYINKVIYEYVHKNKYIHMLPHMFLCA</sequence>
<accession>A0A811U536</accession>
<protein>
    <submittedName>
        <fullName evidence="1">(Mediterranean fruit fly) hypothetical protein</fullName>
    </submittedName>
</protein>
<name>A0A811U536_CERCA</name>
<evidence type="ECO:0000313" key="2">
    <source>
        <dbReference type="Proteomes" id="UP000606786"/>
    </source>
</evidence>
<dbReference type="AlphaFoldDB" id="A0A811U536"/>
<organism evidence="1 2">
    <name type="scientific">Ceratitis capitata</name>
    <name type="common">Mediterranean fruit fly</name>
    <name type="synonym">Tephritis capitata</name>
    <dbReference type="NCBI Taxonomy" id="7213"/>
    <lineage>
        <taxon>Eukaryota</taxon>
        <taxon>Metazoa</taxon>
        <taxon>Ecdysozoa</taxon>
        <taxon>Arthropoda</taxon>
        <taxon>Hexapoda</taxon>
        <taxon>Insecta</taxon>
        <taxon>Pterygota</taxon>
        <taxon>Neoptera</taxon>
        <taxon>Endopterygota</taxon>
        <taxon>Diptera</taxon>
        <taxon>Brachycera</taxon>
        <taxon>Muscomorpha</taxon>
        <taxon>Tephritoidea</taxon>
        <taxon>Tephritidae</taxon>
        <taxon>Ceratitis</taxon>
        <taxon>Ceratitis</taxon>
    </lineage>
</organism>